<keyword evidence="1" id="KW-0812">Transmembrane</keyword>
<dbReference type="CDD" id="cd01949">
    <property type="entry name" value="GGDEF"/>
    <property type="match status" value="1"/>
</dbReference>
<dbReference type="OrthoDB" id="1757987at2"/>
<dbReference type="FunFam" id="3.20.20.450:FF:000001">
    <property type="entry name" value="Cyclic di-GMP phosphodiesterase yahA"/>
    <property type="match status" value="1"/>
</dbReference>
<dbReference type="PANTHER" id="PTHR44757:SF2">
    <property type="entry name" value="BIOFILM ARCHITECTURE MAINTENANCE PROTEIN MBAA"/>
    <property type="match status" value="1"/>
</dbReference>
<dbReference type="SMART" id="SM00052">
    <property type="entry name" value="EAL"/>
    <property type="match status" value="1"/>
</dbReference>
<dbReference type="SUPFAM" id="SSF141868">
    <property type="entry name" value="EAL domain-like"/>
    <property type="match status" value="1"/>
</dbReference>
<dbReference type="Pfam" id="PF00563">
    <property type="entry name" value="EAL"/>
    <property type="match status" value="1"/>
</dbReference>
<keyword evidence="1" id="KW-0472">Membrane</keyword>
<gene>
    <name evidence="4" type="ORF">CLIT_10c02330</name>
</gene>
<dbReference type="SMART" id="SM00267">
    <property type="entry name" value="GGDEF"/>
    <property type="match status" value="1"/>
</dbReference>
<dbReference type="InterPro" id="IPR035919">
    <property type="entry name" value="EAL_sf"/>
</dbReference>
<dbReference type="EMBL" id="JJMM01000010">
    <property type="protein sequence ID" value="KDR95506.1"/>
    <property type="molecule type" value="Genomic_DNA"/>
</dbReference>
<feature type="transmembrane region" description="Helical" evidence="1">
    <location>
        <begin position="96"/>
        <end position="115"/>
    </location>
</feature>
<keyword evidence="5" id="KW-1185">Reference proteome</keyword>
<evidence type="ECO:0000313" key="5">
    <source>
        <dbReference type="Proteomes" id="UP000027946"/>
    </source>
</evidence>
<dbReference type="Gene3D" id="3.30.70.270">
    <property type="match status" value="1"/>
</dbReference>
<feature type="domain" description="EAL" evidence="2">
    <location>
        <begin position="303"/>
        <end position="554"/>
    </location>
</feature>
<feature type="domain" description="GGDEF" evidence="3">
    <location>
        <begin position="162"/>
        <end position="294"/>
    </location>
</feature>
<evidence type="ECO:0000259" key="3">
    <source>
        <dbReference type="PROSITE" id="PS50887"/>
    </source>
</evidence>
<evidence type="ECO:0000313" key="4">
    <source>
        <dbReference type="EMBL" id="KDR95506.1"/>
    </source>
</evidence>
<evidence type="ECO:0000256" key="1">
    <source>
        <dbReference type="SAM" id="Phobius"/>
    </source>
</evidence>
<proteinExistence type="predicted"/>
<dbReference type="PROSITE" id="PS50883">
    <property type="entry name" value="EAL"/>
    <property type="match status" value="1"/>
</dbReference>
<dbReference type="STRING" id="1121324.CLIT_10c02330"/>
<dbReference type="InterPro" id="IPR052155">
    <property type="entry name" value="Biofilm_reg_signaling"/>
</dbReference>
<organism evidence="4 5">
    <name type="scientific">Peptoclostridium litorale DSM 5388</name>
    <dbReference type="NCBI Taxonomy" id="1121324"/>
    <lineage>
        <taxon>Bacteria</taxon>
        <taxon>Bacillati</taxon>
        <taxon>Bacillota</taxon>
        <taxon>Clostridia</taxon>
        <taxon>Peptostreptococcales</taxon>
        <taxon>Peptoclostridiaceae</taxon>
        <taxon>Peptoclostridium</taxon>
    </lineage>
</organism>
<dbReference type="PANTHER" id="PTHR44757">
    <property type="entry name" value="DIGUANYLATE CYCLASE DGCP"/>
    <property type="match status" value="1"/>
</dbReference>
<dbReference type="eggNOG" id="COG5001">
    <property type="taxonomic scope" value="Bacteria"/>
</dbReference>
<sequence>MDDKIIEKQKKIGFIVGLTLLLFITTMILIKNNLETDYKDFILEGIYFIFTSICLFISFGFKIRYLTMGWGFLSISVFYDMVDELKFIEIPEWQSYLFEGIFFGLGLLLITYGFYRSLEEKETILEELRYSVLYDQLTNLPNRRHVEKHLTEIIKEAFEKKSKAGILFIDLDRFKVINDTLGHYFGDGIIQLVAHRLKGIAKEDMVARLGGDEFILVIQNKEDIKELEFTAKKIIDSFKHPFTINEKEVYLSCSIGIATLHDYEMNTEMLFKNADIAMYKAKEAGRNNYIFYNDAMNECAEEKLKVTQELRNALIKREFILHYQPKVNIQTGAISGLEALVRWNNPELGLVYPDYFISIAEETGLIKEIDKQVLELACLQIRSWNSKNSIPVNISVNISAKLFNQRDFVNTLESILINADIDPSYIAIEITETAAMEDIKNTNRILEQLKKMNIKISLDDFGTGYSSLNYLKTFPIDELKIDKIFVDGIGRDAKDESIIEAMTTMAKNLGIKVVSEGVETTTQLNFLRAIGSDEYQGYLFSKPLPFEDIEKMLN</sequence>
<dbReference type="InterPro" id="IPR029787">
    <property type="entry name" value="Nucleotide_cyclase"/>
</dbReference>
<dbReference type="Proteomes" id="UP000027946">
    <property type="component" value="Unassembled WGS sequence"/>
</dbReference>
<dbReference type="InterPro" id="IPR043128">
    <property type="entry name" value="Rev_trsase/Diguanyl_cyclase"/>
</dbReference>
<reference evidence="4 5" key="1">
    <citation type="submission" date="2014-03" db="EMBL/GenBank/DDBJ databases">
        <title>Genome sequence of Clostridium litorale W6, DSM 5388.</title>
        <authorList>
            <person name="Poehlein A."/>
            <person name="Jagirdar A."/>
            <person name="Khonsari B."/>
            <person name="Chibani C.M."/>
            <person name="Gutierrez Gutierrez D.A."/>
            <person name="Davydova E."/>
            <person name="Alghaithi H.S."/>
            <person name="Nair K.P."/>
            <person name="Dhamotharan K."/>
            <person name="Chandran L."/>
            <person name="G W."/>
            <person name="Daniel R."/>
        </authorList>
    </citation>
    <scope>NUCLEOTIDE SEQUENCE [LARGE SCALE GENOMIC DNA]</scope>
    <source>
        <strain evidence="4 5">W6</strain>
    </source>
</reference>
<dbReference type="CDD" id="cd01948">
    <property type="entry name" value="EAL"/>
    <property type="match status" value="1"/>
</dbReference>
<dbReference type="InterPro" id="IPR001633">
    <property type="entry name" value="EAL_dom"/>
</dbReference>
<keyword evidence="1" id="KW-1133">Transmembrane helix</keyword>
<dbReference type="Gene3D" id="3.20.20.450">
    <property type="entry name" value="EAL domain"/>
    <property type="match status" value="1"/>
</dbReference>
<dbReference type="SUPFAM" id="SSF55073">
    <property type="entry name" value="Nucleotide cyclase"/>
    <property type="match status" value="1"/>
</dbReference>
<accession>A0A069REP8</accession>
<evidence type="ECO:0000259" key="2">
    <source>
        <dbReference type="PROSITE" id="PS50883"/>
    </source>
</evidence>
<dbReference type="NCBIfam" id="TIGR00254">
    <property type="entry name" value="GGDEF"/>
    <property type="match status" value="1"/>
</dbReference>
<feature type="transmembrane region" description="Helical" evidence="1">
    <location>
        <begin position="12"/>
        <end position="30"/>
    </location>
</feature>
<dbReference type="Pfam" id="PF00990">
    <property type="entry name" value="GGDEF"/>
    <property type="match status" value="1"/>
</dbReference>
<protein>
    <submittedName>
        <fullName evidence="4">Signal transduction protein</fullName>
    </submittedName>
</protein>
<name>A0A069REP8_PEPLI</name>
<dbReference type="RefSeq" id="WP_052636041.1">
    <property type="nucleotide sequence ID" value="NZ_FSRH01000010.1"/>
</dbReference>
<comment type="caution">
    <text evidence="4">The sequence shown here is derived from an EMBL/GenBank/DDBJ whole genome shotgun (WGS) entry which is preliminary data.</text>
</comment>
<dbReference type="AlphaFoldDB" id="A0A069REP8"/>
<dbReference type="PROSITE" id="PS50887">
    <property type="entry name" value="GGDEF"/>
    <property type="match status" value="1"/>
</dbReference>
<feature type="transmembrane region" description="Helical" evidence="1">
    <location>
        <begin position="42"/>
        <end position="61"/>
    </location>
</feature>
<dbReference type="InterPro" id="IPR000160">
    <property type="entry name" value="GGDEF_dom"/>
</dbReference>